<accession>A0A381RF30</accession>
<dbReference type="PANTHER" id="PTHR35561:SF1">
    <property type="entry name" value="RNA 2',3'-CYCLIC PHOSPHODIESTERASE"/>
    <property type="match status" value="1"/>
</dbReference>
<dbReference type="Pfam" id="PF13563">
    <property type="entry name" value="2_5_RNA_ligase2"/>
    <property type="match status" value="1"/>
</dbReference>
<evidence type="ECO:0008006" key="3">
    <source>
        <dbReference type="Google" id="ProtNLM"/>
    </source>
</evidence>
<dbReference type="SUPFAM" id="SSF55144">
    <property type="entry name" value="LigT-like"/>
    <property type="match status" value="1"/>
</dbReference>
<evidence type="ECO:0000313" key="2">
    <source>
        <dbReference type="EMBL" id="SUZ87853.1"/>
    </source>
</evidence>
<reference evidence="2" key="1">
    <citation type="submission" date="2018-05" db="EMBL/GenBank/DDBJ databases">
        <authorList>
            <person name="Lanie J.A."/>
            <person name="Ng W.-L."/>
            <person name="Kazmierczak K.M."/>
            <person name="Andrzejewski T.M."/>
            <person name="Davidsen T.M."/>
            <person name="Wayne K.J."/>
            <person name="Tettelin H."/>
            <person name="Glass J.I."/>
            <person name="Rusch D."/>
            <person name="Podicherti R."/>
            <person name="Tsui H.-C.T."/>
            <person name="Winkler M.E."/>
        </authorList>
    </citation>
    <scope>NUCLEOTIDE SEQUENCE</scope>
</reference>
<dbReference type="HAMAP" id="MF_01940">
    <property type="entry name" value="RNA_CPDase"/>
    <property type="match status" value="1"/>
</dbReference>
<proteinExistence type="inferred from homology"/>
<dbReference type="Gene3D" id="3.90.1140.10">
    <property type="entry name" value="Cyclic phosphodiesterase"/>
    <property type="match status" value="1"/>
</dbReference>
<gene>
    <name evidence="2" type="ORF">METZ01_LOCUS40707</name>
</gene>
<dbReference type="EMBL" id="UINC01001743">
    <property type="protein sequence ID" value="SUZ87853.1"/>
    <property type="molecule type" value="Genomic_DNA"/>
</dbReference>
<keyword evidence="1" id="KW-0378">Hydrolase</keyword>
<dbReference type="InterPro" id="IPR004175">
    <property type="entry name" value="RNA_CPDase"/>
</dbReference>
<dbReference type="PANTHER" id="PTHR35561">
    <property type="entry name" value="RNA 2',3'-CYCLIC PHOSPHODIESTERASE"/>
    <property type="match status" value="1"/>
</dbReference>
<dbReference type="NCBIfam" id="TIGR02258">
    <property type="entry name" value="2_5_ligase"/>
    <property type="match status" value="1"/>
</dbReference>
<dbReference type="GO" id="GO:0008664">
    <property type="term" value="F:RNA 2',3'-cyclic 3'-phosphodiesterase activity"/>
    <property type="evidence" value="ECO:0007669"/>
    <property type="project" value="InterPro"/>
</dbReference>
<dbReference type="GO" id="GO:0004113">
    <property type="term" value="F:2',3'-cyclic-nucleotide 3'-phosphodiesterase activity"/>
    <property type="evidence" value="ECO:0007669"/>
    <property type="project" value="InterPro"/>
</dbReference>
<dbReference type="AlphaFoldDB" id="A0A381RF30"/>
<protein>
    <recommendedName>
        <fullName evidence="3">Phosphoesterase HXTX domain-containing protein</fullName>
    </recommendedName>
</protein>
<feature type="non-terminal residue" evidence="2">
    <location>
        <position position="1"/>
    </location>
</feature>
<sequence length="180" mass="20842">VPEPLFNLQKKLKATISEKTGKIRWLRKDQIHLTLKFLGDTTEDSINDVRRIMQSIADEFKPFNISIQKTGCFPKVERPRVMWIGVSGELDKLNQLVERIQKKLNPLGFPKDEKKYYPHITIARAKYPQKKTPDISTFLDTSFDTIPFQIKKVQFISSELFPNGPVYTILSTHFFGNNSV</sequence>
<name>A0A381RF30_9ZZZZ</name>
<dbReference type="InterPro" id="IPR009097">
    <property type="entry name" value="Cyclic_Pdiesterase"/>
</dbReference>
<organism evidence="2">
    <name type="scientific">marine metagenome</name>
    <dbReference type="NCBI Taxonomy" id="408172"/>
    <lineage>
        <taxon>unclassified sequences</taxon>
        <taxon>metagenomes</taxon>
        <taxon>ecological metagenomes</taxon>
    </lineage>
</organism>
<evidence type="ECO:0000256" key="1">
    <source>
        <dbReference type="ARBA" id="ARBA00022801"/>
    </source>
</evidence>